<reference evidence="2 3" key="1">
    <citation type="submission" date="2020-06" db="EMBL/GenBank/DDBJ databases">
        <authorList>
            <person name="Li R."/>
            <person name="Bekaert M."/>
        </authorList>
    </citation>
    <scope>NUCLEOTIDE SEQUENCE [LARGE SCALE GENOMIC DNA]</scope>
    <source>
        <strain evidence="3">wild</strain>
    </source>
</reference>
<dbReference type="OrthoDB" id="9869831at2759"/>
<evidence type="ECO:0000313" key="2">
    <source>
        <dbReference type="EMBL" id="CAC5373378.1"/>
    </source>
</evidence>
<dbReference type="Proteomes" id="UP000507470">
    <property type="component" value="Unassembled WGS sequence"/>
</dbReference>
<evidence type="ECO:0000313" key="3">
    <source>
        <dbReference type="Proteomes" id="UP000507470"/>
    </source>
</evidence>
<organism evidence="2 3">
    <name type="scientific">Mytilus coruscus</name>
    <name type="common">Sea mussel</name>
    <dbReference type="NCBI Taxonomy" id="42192"/>
    <lineage>
        <taxon>Eukaryota</taxon>
        <taxon>Metazoa</taxon>
        <taxon>Spiralia</taxon>
        <taxon>Lophotrochozoa</taxon>
        <taxon>Mollusca</taxon>
        <taxon>Bivalvia</taxon>
        <taxon>Autobranchia</taxon>
        <taxon>Pteriomorphia</taxon>
        <taxon>Mytilida</taxon>
        <taxon>Mytiloidea</taxon>
        <taxon>Mytilidae</taxon>
        <taxon>Mytilinae</taxon>
        <taxon>Mytilus</taxon>
    </lineage>
</organism>
<dbReference type="AlphaFoldDB" id="A0A6J8AT78"/>
<gene>
    <name evidence="2" type="ORF">MCOR_11177</name>
</gene>
<feature type="region of interest" description="Disordered" evidence="1">
    <location>
        <begin position="148"/>
        <end position="182"/>
    </location>
</feature>
<dbReference type="EMBL" id="CACVKT020001887">
    <property type="protein sequence ID" value="CAC5373378.1"/>
    <property type="molecule type" value="Genomic_DNA"/>
</dbReference>
<feature type="compositionally biased region" description="Basic and acidic residues" evidence="1">
    <location>
        <begin position="164"/>
        <end position="182"/>
    </location>
</feature>
<proteinExistence type="predicted"/>
<accession>A0A6J8AT78</accession>
<evidence type="ECO:0000256" key="1">
    <source>
        <dbReference type="SAM" id="MobiDB-lite"/>
    </source>
</evidence>
<protein>
    <submittedName>
        <fullName evidence="2">Uncharacterized protein</fullName>
    </submittedName>
</protein>
<keyword evidence="3" id="KW-1185">Reference proteome</keyword>
<name>A0A6J8AT78_MYTCO</name>
<sequence>MSLTGSAENVLTSTNDREAAIRHEALETCCIIPRPKWSSLIQIAALASVLKRPVYSVYPSNTGFPYRHLFHQQFNPRDCQVLASDQSIYILWSVDGGLPNGPFTPNHFVSVCLRTNNPVNNTLAEKNKKRKGKFDGLLHGKCTNKVLTMPKRTKPATLQSDENASEKGDPQSDENAAEKREPVNYLTDDHMVSSSTAPGAELIVIIIIHNHHSA</sequence>